<gene>
    <name evidence="2" type="ORF">DPMN_137147</name>
</gene>
<reference evidence="2" key="1">
    <citation type="journal article" date="2019" name="bioRxiv">
        <title>The Genome of the Zebra Mussel, Dreissena polymorpha: A Resource for Invasive Species Research.</title>
        <authorList>
            <person name="McCartney M.A."/>
            <person name="Auch B."/>
            <person name="Kono T."/>
            <person name="Mallez S."/>
            <person name="Zhang Y."/>
            <person name="Obille A."/>
            <person name="Becker A."/>
            <person name="Abrahante J.E."/>
            <person name="Garbe J."/>
            <person name="Badalamenti J.P."/>
            <person name="Herman A."/>
            <person name="Mangelson H."/>
            <person name="Liachko I."/>
            <person name="Sullivan S."/>
            <person name="Sone E.D."/>
            <person name="Koren S."/>
            <person name="Silverstein K.A.T."/>
            <person name="Beckman K.B."/>
            <person name="Gohl D.M."/>
        </authorList>
    </citation>
    <scope>NUCLEOTIDE SEQUENCE</scope>
    <source>
        <strain evidence="2">Duluth1</strain>
        <tissue evidence="2">Whole animal</tissue>
    </source>
</reference>
<feature type="region of interest" description="Disordered" evidence="1">
    <location>
        <begin position="1"/>
        <end position="32"/>
    </location>
</feature>
<evidence type="ECO:0000313" key="3">
    <source>
        <dbReference type="Proteomes" id="UP000828390"/>
    </source>
</evidence>
<dbReference type="EMBL" id="JAIWYP010000006">
    <property type="protein sequence ID" value="KAH3808788.1"/>
    <property type="molecule type" value="Genomic_DNA"/>
</dbReference>
<comment type="caution">
    <text evidence="2">The sequence shown here is derived from an EMBL/GenBank/DDBJ whole genome shotgun (WGS) entry which is preliminary data.</text>
</comment>
<accession>A0A9D4JHE5</accession>
<proteinExistence type="predicted"/>
<dbReference type="Proteomes" id="UP000828390">
    <property type="component" value="Unassembled WGS sequence"/>
</dbReference>
<evidence type="ECO:0000313" key="2">
    <source>
        <dbReference type="EMBL" id="KAH3808788.1"/>
    </source>
</evidence>
<evidence type="ECO:0000256" key="1">
    <source>
        <dbReference type="SAM" id="MobiDB-lite"/>
    </source>
</evidence>
<sequence length="122" mass="13445">MCVRPPDADPNENTRPKLVQHDGQPTGDQRALGRFPGITRVYTTGANKGACPIVIDIAPSTLKRLYVGPHPPEADPNKKHGQRLGQSYRQATRDLLALCRLRGLTRFCPTFKPTTRKVVFGG</sequence>
<keyword evidence="3" id="KW-1185">Reference proteome</keyword>
<dbReference type="AlphaFoldDB" id="A0A9D4JHE5"/>
<organism evidence="2 3">
    <name type="scientific">Dreissena polymorpha</name>
    <name type="common">Zebra mussel</name>
    <name type="synonym">Mytilus polymorpha</name>
    <dbReference type="NCBI Taxonomy" id="45954"/>
    <lineage>
        <taxon>Eukaryota</taxon>
        <taxon>Metazoa</taxon>
        <taxon>Spiralia</taxon>
        <taxon>Lophotrochozoa</taxon>
        <taxon>Mollusca</taxon>
        <taxon>Bivalvia</taxon>
        <taxon>Autobranchia</taxon>
        <taxon>Heteroconchia</taxon>
        <taxon>Euheterodonta</taxon>
        <taxon>Imparidentia</taxon>
        <taxon>Neoheterodontei</taxon>
        <taxon>Myida</taxon>
        <taxon>Dreissenoidea</taxon>
        <taxon>Dreissenidae</taxon>
        <taxon>Dreissena</taxon>
    </lineage>
</organism>
<reference evidence="2" key="2">
    <citation type="submission" date="2020-11" db="EMBL/GenBank/DDBJ databases">
        <authorList>
            <person name="McCartney M.A."/>
            <person name="Auch B."/>
            <person name="Kono T."/>
            <person name="Mallez S."/>
            <person name="Becker A."/>
            <person name="Gohl D.M."/>
            <person name="Silverstein K.A.T."/>
            <person name="Koren S."/>
            <person name="Bechman K.B."/>
            <person name="Herman A."/>
            <person name="Abrahante J.E."/>
            <person name="Garbe J."/>
        </authorList>
    </citation>
    <scope>NUCLEOTIDE SEQUENCE</scope>
    <source>
        <strain evidence="2">Duluth1</strain>
        <tissue evidence="2">Whole animal</tissue>
    </source>
</reference>
<name>A0A9D4JHE5_DREPO</name>
<protein>
    <submittedName>
        <fullName evidence="2">Uncharacterized protein</fullName>
    </submittedName>
</protein>